<evidence type="ECO:0000313" key="2">
    <source>
        <dbReference type="Proteomes" id="UP001164539"/>
    </source>
</evidence>
<organism evidence="1 2">
    <name type="scientific">Melia azedarach</name>
    <name type="common">Chinaberry tree</name>
    <dbReference type="NCBI Taxonomy" id="155640"/>
    <lineage>
        <taxon>Eukaryota</taxon>
        <taxon>Viridiplantae</taxon>
        <taxon>Streptophyta</taxon>
        <taxon>Embryophyta</taxon>
        <taxon>Tracheophyta</taxon>
        <taxon>Spermatophyta</taxon>
        <taxon>Magnoliopsida</taxon>
        <taxon>eudicotyledons</taxon>
        <taxon>Gunneridae</taxon>
        <taxon>Pentapetalae</taxon>
        <taxon>rosids</taxon>
        <taxon>malvids</taxon>
        <taxon>Sapindales</taxon>
        <taxon>Meliaceae</taxon>
        <taxon>Melia</taxon>
    </lineage>
</organism>
<name>A0ACC1Z1U7_MELAZ</name>
<protein>
    <submittedName>
        <fullName evidence="1">Late embryogenesis abundant protein</fullName>
    </submittedName>
</protein>
<gene>
    <name evidence="1" type="ORF">OWV82_002704</name>
</gene>
<dbReference type="Proteomes" id="UP001164539">
    <property type="component" value="Chromosome 1"/>
</dbReference>
<comment type="caution">
    <text evidence="1">The sequence shown here is derived from an EMBL/GenBank/DDBJ whole genome shotgun (WGS) entry which is preliminary data.</text>
</comment>
<proteinExistence type="predicted"/>
<evidence type="ECO:0000313" key="1">
    <source>
        <dbReference type="EMBL" id="KAJ4730015.1"/>
    </source>
</evidence>
<sequence>MATVRSSRKSLKICCGVTAILLVILVIVITTLSLTIFKPKQPQITAHPIGLGNISFGGFPNVTMNVTVRMFVTIDNRNYGSFKYRNTTAYVNYRGETIGEVAIEQDLVPARGKVNITTSADLQADKLIWNPNFLSDVEAGSLNLTSTANLHGKVTVLRIFNLHARALSTCYISVWINPQKVDTKCKSKIRLV</sequence>
<dbReference type="EMBL" id="CM051394">
    <property type="protein sequence ID" value="KAJ4730015.1"/>
    <property type="molecule type" value="Genomic_DNA"/>
</dbReference>
<keyword evidence="2" id="KW-1185">Reference proteome</keyword>
<reference evidence="1 2" key="1">
    <citation type="journal article" date="2023" name="Science">
        <title>Complex scaffold remodeling in plant triterpene biosynthesis.</title>
        <authorList>
            <person name="De La Pena R."/>
            <person name="Hodgson H."/>
            <person name="Liu J.C."/>
            <person name="Stephenson M.J."/>
            <person name="Martin A.C."/>
            <person name="Owen C."/>
            <person name="Harkess A."/>
            <person name="Leebens-Mack J."/>
            <person name="Jimenez L.E."/>
            <person name="Osbourn A."/>
            <person name="Sattely E.S."/>
        </authorList>
    </citation>
    <scope>NUCLEOTIDE SEQUENCE [LARGE SCALE GENOMIC DNA]</scope>
    <source>
        <strain evidence="2">cv. JPN11</strain>
        <tissue evidence="1">Leaf</tissue>
    </source>
</reference>
<accession>A0ACC1Z1U7</accession>